<dbReference type="GO" id="GO:0046983">
    <property type="term" value="F:protein dimerization activity"/>
    <property type="evidence" value="ECO:0007669"/>
    <property type="project" value="InterPro"/>
</dbReference>
<dbReference type="SUPFAM" id="SSF53098">
    <property type="entry name" value="Ribonuclease H-like"/>
    <property type="match status" value="1"/>
</dbReference>
<dbReference type="Pfam" id="PF05699">
    <property type="entry name" value="Dimer_Tnp_hAT"/>
    <property type="match status" value="1"/>
</dbReference>
<accession>A0A484LEQ0</accession>
<sequence>MSIPASATPFSRPIAKNAPGQKTDVAWEHCKAIDSSNRKLQCNYCSKVITGGVDEVGDGSNTFSKKRATNQSTINSMYKKSLREDACLAISRYYFNNAIAFNTARSEEFRIMCDLIAKHGPGFKPPSYHEIRVKYLKQEVESTERIVNEHRSEWKKTGCTIMSDEDFENKIPIHGVTIPNGRKITTYIYSRPSLIPLLHHFTDGKDLVRPGMTRFATAYLTLGCLYENKGGLIRMFTSEEWKTNKHSKIKDGKVVEEIVLDKDFWKSIVICLKGALPLIEVLRLVDSDEHPAMGFLYEAMDRAKEKIQAAFQNVKKSYRPLWSVIDLRWNKQLHRPLHAAGYYLNPRMHYSPGFKVDYEVKQGVYDCLRRMVADIEEQARIDVQLQDFKKRQKLFGSPLAQKTFDKLSPADWWDSYGDEHPDLQKFAIRVLSLTCSSSGCERNWSAFEMVHTKRRNRLKQKTMNDVVFVMTNSKLAKKKKAKRSNPLKLEDLSSDDEWIMEDVGEDPGGDEVAAGNNSTDVPTQNGEEEAAGNNSKDVPTQNGQEEAAANVQPEHEEELDVTNLDEGDEDEDEDEDKELEDYDFSIDNYVLDV</sequence>
<dbReference type="EMBL" id="OOIL02001340">
    <property type="protein sequence ID" value="VFQ74569.1"/>
    <property type="molecule type" value="Genomic_DNA"/>
</dbReference>
<feature type="compositionally biased region" description="Polar residues" evidence="1">
    <location>
        <begin position="515"/>
        <end position="525"/>
    </location>
</feature>
<evidence type="ECO:0000313" key="3">
    <source>
        <dbReference type="EMBL" id="VFQ74569.1"/>
    </source>
</evidence>
<dbReference type="InterPro" id="IPR012337">
    <property type="entry name" value="RNaseH-like_sf"/>
</dbReference>
<dbReference type="AlphaFoldDB" id="A0A484LEQ0"/>
<keyword evidence="4" id="KW-1185">Reference proteome</keyword>
<feature type="domain" description="HAT C-terminal dimerisation" evidence="2">
    <location>
        <begin position="402"/>
        <end position="470"/>
    </location>
</feature>
<feature type="compositionally biased region" description="Acidic residues" evidence="1">
    <location>
        <begin position="555"/>
        <end position="584"/>
    </location>
</feature>
<feature type="compositionally biased region" description="Acidic residues" evidence="1">
    <location>
        <begin position="498"/>
        <end position="509"/>
    </location>
</feature>
<dbReference type="OrthoDB" id="1741262at2759"/>
<dbReference type="PANTHER" id="PTHR32166:SF122">
    <property type="entry name" value="OS09G0499600 PROTEIN"/>
    <property type="match status" value="1"/>
</dbReference>
<evidence type="ECO:0000256" key="1">
    <source>
        <dbReference type="SAM" id="MobiDB-lite"/>
    </source>
</evidence>
<protein>
    <recommendedName>
        <fullName evidence="2">HAT C-terminal dimerisation domain-containing protein</fullName>
    </recommendedName>
</protein>
<name>A0A484LEQ0_9ASTE</name>
<evidence type="ECO:0000259" key="2">
    <source>
        <dbReference type="Pfam" id="PF05699"/>
    </source>
</evidence>
<organism evidence="3 4">
    <name type="scientific">Cuscuta campestris</name>
    <dbReference type="NCBI Taxonomy" id="132261"/>
    <lineage>
        <taxon>Eukaryota</taxon>
        <taxon>Viridiplantae</taxon>
        <taxon>Streptophyta</taxon>
        <taxon>Embryophyta</taxon>
        <taxon>Tracheophyta</taxon>
        <taxon>Spermatophyta</taxon>
        <taxon>Magnoliopsida</taxon>
        <taxon>eudicotyledons</taxon>
        <taxon>Gunneridae</taxon>
        <taxon>Pentapetalae</taxon>
        <taxon>asterids</taxon>
        <taxon>lamiids</taxon>
        <taxon>Solanales</taxon>
        <taxon>Convolvulaceae</taxon>
        <taxon>Cuscuteae</taxon>
        <taxon>Cuscuta</taxon>
        <taxon>Cuscuta subgen. Grammica</taxon>
        <taxon>Cuscuta sect. Cleistogrammica</taxon>
    </lineage>
</organism>
<proteinExistence type="predicted"/>
<dbReference type="InterPro" id="IPR008906">
    <property type="entry name" value="HATC_C_dom"/>
</dbReference>
<reference evidence="3 4" key="1">
    <citation type="submission" date="2018-04" db="EMBL/GenBank/DDBJ databases">
        <authorList>
            <person name="Vogel A."/>
        </authorList>
    </citation>
    <scope>NUCLEOTIDE SEQUENCE [LARGE SCALE GENOMIC DNA]</scope>
</reference>
<gene>
    <name evidence="3" type="ORF">CCAM_LOCUS16345</name>
</gene>
<dbReference type="PANTHER" id="PTHR32166">
    <property type="entry name" value="OSJNBA0013A04.12 PROTEIN"/>
    <property type="match status" value="1"/>
</dbReference>
<evidence type="ECO:0000313" key="4">
    <source>
        <dbReference type="Proteomes" id="UP000595140"/>
    </source>
</evidence>
<feature type="compositionally biased region" description="Polar residues" evidence="1">
    <location>
        <begin position="532"/>
        <end position="544"/>
    </location>
</feature>
<dbReference type="Proteomes" id="UP000595140">
    <property type="component" value="Unassembled WGS sequence"/>
</dbReference>
<feature type="region of interest" description="Disordered" evidence="1">
    <location>
        <begin position="498"/>
        <end position="593"/>
    </location>
</feature>